<evidence type="ECO:0000256" key="2">
    <source>
        <dbReference type="ARBA" id="ARBA00012452"/>
    </source>
</evidence>
<dbReference type="PANTHER" id="PTHR43900">
    <property type="entry name" value="GLUTATHIONE S-TRANSFERASE RHO"/>
    <property type="match status" value="1"/>
</dbReference>
<dbReference type="Proteomes" id="UP000663832">
    <property type="component" value="Unassembled WGS sequence"/>
</dbReference>
<keyword evidence="8" id="KW-1185">Reference proteome</keyword>
<dbReference type="PROSITE" id="PS50404">
    <property type="entry name" value="GST_NTER"/>
    <property type="match status" value="1"/>
</dbReference>
<dbReference type="EMBL" id="CAJNOM010000003">
    <property type="protein sequence ID" value="CAF0744752.1"/>
    <property type="molecule type" value="Genomic_DNA"/>
</dbReference>
<reference evidence="7" key="1">
    <citation type="submission" date="2021-02" db="EMBL/GenBank/DDBJ databases">
        <authorList>
            <person name="Nowell W R."/>
        </authorList>
    </citation>
    <scope>NUCLEOTIDE SEQUENCE</scope>
</reference>
<dbReference type="Gene3D" id="3.40.30.10">
    <property type="entry name" value="Glutaredoxin"/>
    <property type="match status" value="1"/>
</dbReference>
<evidence type="ECO:0000256" key="4">
    <source>
        <dbReference type="ARBA" id="ARBA00047960"/>
    </source>
</evidence>
<sequence length="219" mass="24849">MENKAKITLYGLSMSTCTQRVIAALTEKGLSFKLVSIDFAGGEHKSKNYLEEKNPFGVIPVLIDENGFKVYESRAICRYLETQYKGKGAELIPTKDAKAQGLFEQAASTEISYFDPYASGIVFERVFKKMKGQGEADETKVAEYKKQLNTNLDVYEKILSKQPYLAGETFTLADLFHLPYGAWLVKLGEGNFFESRPHVKQWWDKITARVSWKTVQAME</sequence>
<evidence type="ECO:0000313" key="7">
    <source>
        <dbReference type="EMBL" id="CAF0744752.1"/>
    </source>
</evidence>
<comment type="catalytic activity">
    <reaction evidence="4">
        <text>RX + glutathione = an S-substituted glutathione + a halide anion + H(+)</text>
        <dbReference type="Rhea" id="RHEA:16437"/>
        <dbReference type="ChEBI" id="CHEBI:15378"/>
        <dbReference type="ChEBI" id="CHEBI:16042"/>
        <dbReference type="ChEBI" id="CHEBI:17792"/>
        <dbReference type="ChEBI" id="CHEBI:57925"/>
        <dbReference type="ChEBI" id="CHEBI:90779"/>
        <dbReference type="EC" id="2.5.1.18"/>
    </reaction>
</comment>
<comment type="caution">
    <text evidence="7">The sequence shown here is derived from an EMBL/GenBank/DDBJ whole genome shotgun (WGS) entry which is preliminary data.</text>
</comment>
<dbReference type="InterPro" id="IPR004045">
    <property type="entry name" value="Glutathione_S-Trfase_N"/>
</dbReference>
<gene>
    <name evidence="7" type="ORF">QVE165_LOCUS1127</name>
</gene>
<dbReference type="PANTHER" id="PTHR43900:SF3">
    <property type="entry name" value="GLUTATHIONE S-TRANSFERASE RHO"/>
    <property type="match status" value="1"/>
</dbReference>
<dbReference type="InterPro" id="IPR034347">
    <property type="entry name" value="GST_Phi_C"/>
</dbReference>
<dbReference type="GO" id="GO:0043295">
    <property type="term" value="F:glutathione binding"/>
    <property type="evidence" value="ECO:0007669"/>
    <property type="project" value="TreeGrafter"/>
</dbReference>
<evidence type="ECO:0000259" key="5">
    <source>
        <dbReference type="PROSITE" id="PS50404"/>
    </source>
</evidence>
<dbReference type="SFLD" id="SFLDS00019">
    <property type="entry name" value="Glutathione_Transferase_(cytos"/>
    <property type="match status" value="1"/>
</dbReference>
<dbReference type="InterPro" id="IPR040079">
    <property type="entry name" value="Glutathione_S-Trfase"/>
</dbReference>
<dbReference type="GO" id="GO:0005737">
    <property type="term" value="C:cytoplasm"/>
    <property type="evidence" value="ECO:0007669"/>
    <property type="project" value="TreeGrafter"/>
</dbReference>
<organism evidence="7 8">
    <name type="scientific">Adineta steineri</name>
    <dbReference type="NCBI Taxonomy" id="433720"/>
    <lineage>
        <taxon>Eukaryota</taxon>
        <taxon>Metazoa</taxon>
        <taxon>Spiralia</taxon>
        <taxon>Gnathifera</taxon>
        <taxon>Rotifera</taxon>
        <taxon>Eurotatoria</taxon>
        <taxon>Bdelloidea</taxon>
        <taxon>Adinetida</taxon>
        <taxon>Adinetidae</taxon>
        <taxon>Adineta</taxon>
    </lineage>
</organism>
<dbReference type="FunFam" id="1.20.1050.10:FF:000004">
    <property type="entry name" value="Glutathione S-transferase F2"/>
    <property type="match status" value="1"/>
</dbReference>
<dbReference type="InterPro" id="IPR004046">
    <property type="entry name" value="GST_C"/>
</dbReference>
<dbReference type="GO" id="GO:0009636">
    <property type="term" value="P:response to toxic substance"/>
    <property type="evidence" value="ECO:0007669"/>
    <property type="project" value="UniProtKB-ARBA"/>
</dbReference>
<dbReference type="SUPFAM" id="SSF47616">
    <property type="entry name" value="GST C-terminal domain-like"/>
    <property type="match status" value="1"/>
</dbReference>
<accession>A0A813P205</accession>
<dbReference type="Pfam" id="PF00043">
    <property type="entry name" value="GST_C"/>
    <property type="match status" value="1"/>
</dbReference>
<dbReference type="GO" id="GO:0006749">
    <property type="term" value="P:glutathione metabolic process"/>
    <property type="evidence" value="ECO:0007669"/>
    <property type="project" value="TreeGrafter"/>
</dbReference>
<dbReference type="GO" id="GO:0004364">
    <property type="term" value="F:glutathione transferase activity"/>
    <property type="evidence" value="ECO:0007669"/>
    <property type="project" value="UniProtKB-EC"/>
</dbReference>
<evidence type="ECO:0000256" key="3">
    <source>
        <dbReference type="ARBA" id="ARBA00022679"/>
    </source>
</evidence>
<feature type="domain" description="GST C-terminal" evidence="6">
    <location>
        <begin position="96"/>
        <end position="219"/>
    </location>
</feature>
<dbReference type="AlphaFoldDB" id="A0A813P205"/>
<dbReference type="PROSITE" id="PS50405">
    <property type="entry name" value="GST_CTER"/>
    <property type="match status" value="1"/>
</dbReference>
<dbReference type="CDD" id="cd03187">
    <property type="entry name" value="GST_C_Phi"/>
    <property type="match status" value="1"/>
</dbReference>
<protein>
    <recommendedName>
        <fullName evidence="2">glutathione transferase</fullName>
        <ecNumber evidence="2">2.5.1.18</ecNumber>
    </recommendedName>
</protein>
<dbReference type="SFLD" id="SFLDG01154">
    <property type="entry name" value="Main.5:_Phi-like"/>
    <property type="match status" value="1"/>
</dbReference>
<dbReference type="SUPFAM" id="SSF52833">
    <property type="entry name" value="Thioredoxin-like"/>
    <property type="match status" value="1"/>
</dbReference>
<evidence type="ECO:0000259" key="6">
    <source>
        <dbReference type="PROSITE" id="PS50405"/>
    </source>
</evidence>
<dbReference type="InterPro" id="IPR036249">
    <property type="entry name" value="Thioredoxin-like_sf"/>
</dbReference>
<dbReference type="Gene3D" id="1.20.1050.10">
    <property type="match status" value="1"/>
</dbReference>
<proteinExistence type="inferred from homology"/>
<keyword evidence="3" id="KW-0808">Transferase</keyword>
<evidence type="ECO:0000313" key="8">
    <source>
        <dbReference type="Proteomes" id="UP000663832"/>
    </source>
</evidence>
<dbReference type="SFLD" id="SFLDG00358">
    <property type="entry name" value="Main_(cytGST)"/>
    <property type="match status" value="1"/>
</dbReference>
<dbReference type="InterPro" id="IPR010987">
    <property type="entry name" value="Glutathione-S-Trfase_C-like"/>
</dbReference>
<dbReference type="FunFam" id="3.40.30.10:FF:000016">
    <property type="entry name" value="Glutathione S-transferase F2"/>
    <property type="match status" value="1"/>
</dbReference>
<comment type="similarity">
    <text evidence="1">Belongs to the GST superfamily. Phi family.</text>
</comment>
<dbReference type="InterPro" id="IPR036282">
    <property type="entry name" value="Glutathione-S-Trfase_C_sf"/>
</dbReference>
<dbReference type="EC" id="2.5.1.18" evidence="2"/>
<evidence type="ECO:0000256" key="1">
    <source>
        <dbReference type="ARBA" id="ARBA00010128"/>
    </source>
</evidence>
<name>A0A813P205_9BILA</name>
<dbReference type="OrthoDB" id="2309723at2759"/>
<dbReference type="Pfam" id="PF13417">
    <property type="entry name" value="GST_N_3"/>
    <property type="match status" value="1"/>
</dbReference>
<feature type="domain" description="GST N-terminal" evidence="5">
    <location>
        <begin position="5"/>
        <end position="88"/>
    </location>
</feature>